<dbReference type="Gramene" id="TraesCLE_scaffold_016137_01G000100.1">
    <property type="protein sequence ID" value="TraesCLE_scaffold_016137_01G000100.1"/>
    <property type="gene ID" value="TraesCLE_scaffold_016137_01G000100"/>
</dbReference>
<keyword evidence="4" id="KW-1185">Reference proteome</keyword>
<dbReference type="PANTHER" id="PTHR31672:SF2">
    <property type="entry name" value="F-BOX DOMAIN-CONTAINING PROTEIN"/>
    <property type="match status" value="1"/>
</dbReference>
<dbReference type="NCBIfam" id="TIGR01640">
    <property type="entry name" value="F_box_assoc_1"/>
    <property type="match status" value="1"/>
</dbReference>
<dbReference type="PANTHER" id="PTHR31672">
    <property type="entry name" value="BNACNNG10540D PROTEIN"/>
    <property type="match status" value="1"/>
</dbReference>
<evidence type="ECO:0000313" key="4">
    <source>
        <dbReference type="Proteomes" id="UP000019116"/>
    </source>
</evidence>
<feature type="domain" description="F-box associated beta-propeller type 3" evidence="2">
    <location>
        <begin position="108"/>
        <end position="324"/>
    </location>
</feature>
<dbReference type="Gramene" id="TraesJAG3D03G01983700.1">
    <property type="protein sequence ID" value="TraesJAG3D03G01983700.1.CDS1"/>
    <property type="gene ID" value="TraesJAG3D03G01983700"/>
</dbReference>
<protein>
    <submittedName>
        <fullName evidence="3">Uncharacterized protein</fullName>
    </submittedName>
</protein>
<dbReference type="STRING" id="4565.A0A3B6H1S2"/>
<dbReference type="Gramene" id="TraesLDM3D03G01973990.1">
    <property type="protein sequence ID" value="TraesLDM3D03G01973990.1.CDS1"/>
    <property type="gene ID" value="TraesLDM3D03G01973990"/>
</dbReference>
<dbReference type="InterPro" id="IPR050796">
    <property type="entry name" value="SCF_F-box_component"/>
</dbReference>
<dbReference type="SUPFAM" id="SSF81383">
    <property type="entry name" value="F-box domain"/>
    <property type="match status" value="1"/>
</dbReference>
<organism evidence="3">
    <name type="scientific">Triticum aestivum</name>
    <name type="common">Wheat</name>
    <dbReference type="NCBI Taxonomy" id="4565"/>
    <lineage>
        <taxon>Eukaryota</taxon>
        <taxon>Viridiplantae</taxon>
        <taxon>Streptophyta</taxon>
        <taxon>Embryophyta</taxon>
        <taxon>Tracheophyta</taxon>
        <taxon>Spermatophyta</taxon>
        <taxon>Magnoliopsida</taxon>
        <taxon>Liliopsida</taxon>
        <taxon>Poales</taxon>
        <taxon>Poaceae</taxon>
        <taxon>BOP clade</taxon>
        <taxon>Pooideae</taxon>
        <taxon>Triticodae</taxon>
        <taxon>Triticeae</taxon>
        <taxon>Triticinae</taxon>
        <taxon>Triticum</taxon>
    </lineage>
</organism>
<dbReference type="AlphaFoldDB" id="A0A3B6H1S2"/>
<evidence type="ECO:0000313" key="3">
    <source>
        <dbReference type="EnsemblPlants" id="TraesCS3D02G460700.1.cds1"/>
    </source>
</evidence>
<dbReference type="Gramene" id="TraesCS3D02G460700.1">
    <property type="protein sequence ID" value="TraesCS3D02G460700.1.cds1"/>
    <property type="gene ID" value="TraesCS3D02G460700"/>
</dbReference>
<dbReference type="Gramene" id="TraesSYM3D03G02000500.1">
    <property type="protein sequence ID" value="TraesSYM3D03G02000500.1.CDS1"/>
    <property type="gene ID" value="TraesSYM3D03G02000500"/>
</dbReference>
<dbReference type="Gramene" id="TraesPARA_EIv1.0_1159970.1">
    <property type="protein sequence ID" value="TraesPARA_EIv1.0_1159970.1.CDS1"/>
    <property type="gene ID" value="TraesPARA_EIv1.0_1159970"/>
</dbReference>
<dbReference type="InterPro" id="IPR036047">
    <property type="entry name" value="F-box-like_dom_sf"/>
</dbReference>
<dbReference type="OMA" id="KETAYRH"/>
<reference evidence="3" key="2">
    <citation type="submission" date="2018-10" db="UniProtKB">
        <authorList>
            <consortium name="EnsemblPlants"/>
        </authorList>
    </citation>
    <scope>IDENTIFICATION</scope>
</reference>
<dbReference type="Pfam" id="PF08268">
    <property type="entry name" value="FBA_3"/>
    <property type="match status" value="1"/>
</dbReference>
<accession>A0A3B6H1S2</accession>
<dbReference type="Gramene" id="TraesSTA3D03G01970910.1">
    <property type="protein sequence ID" value="TraesSTA3D03G01970910.1.CDS1"/>
    <property type="gene ID" value="TraesSTA3D03G01970910"/>
</dbReference>
<evidence type="ECO:0000259" key="2">
    <source>
        <dbReference type="Pfam" id="PF08268"/>
    </source>
</evidence>
<dbReference type="Gramene" id="TraesWEE_scaffold_013621_01G000100.1">
    <property type="protein sequence ID" value="TraesWEE_scaffold_013621_01G000100.1"/>
    <property type="gene ID" value="TraesWEE_scaffold_013621_01G000100"/>
</dbReference>
<sequence length="391" mass="44249">MADATSAGAPPLLPGLLDDIVICEILVRLPPKALLRCHAVSRAWRRTTSTRDFLLAHHARQPALFITSGHDYGGRLHDRDLITYDHRARAAGAQLQHVAQLDERDCGLVACCDGLLLISHNMNRKDACSSIYNPATRQYAPIPALCDSKVRCSVLGMYRHHPTGEYPILVYGKNKETAYRHEEEICFYDDACYIFALGSVQPLRNIGCPPDVEQLLLHREATTAVMFRGNLHWHIDQNETESNMIVVFDTTAESFRQMHAPVVPVFRNVPAYADLFDMDGVLGMLSCDEAADTIDIWVLQDYESEVWTFKCKIEVPVIEIKALCGQYDDCWYAVVMHVDGELLVLVQYAEWLLQIDMDGKFVATFHRQSLSLTKLQLKQTLVPHTFFLTLE</sequence>
<feature type="domain" description="F-box" evidence="1">
    <location>
        <begin position="17"/>
        <end position="53"/>
    </location>
</feature>
<dbReference type="Gramene" id="TraesLAC3D03G01917790.1">
    <property type="protein sequence ID" value="TraesLAC3D03G01917790.1.CDS1"/>
    <property type="gene ID" value="TraesLAC3D03G01917790"/>
</dbReference>
<reference evidence="3" key="1">
    <citation type="submission" date="2018-08" db="EMBL/GenBank/DDBJ databases">
        <authorList>
            <person name="Rossello M."/>
        </authorList>
    </citation>
    <scope>NUCLEOTIDE SEQUENCE [LARGE SCALE GENOMIC DNA]</scope>
    <source>
        <strain evidence="3">cv. Chinese Spring</strain>
    </source>
</reference>
<dbReference type="Gramene" id="TraesMAC3D03G01974910.1">
    <property type="protein sequence ID" value="TraesMAC3D03G01974910.1.CDS1"/>
    <property type="gene ID" value="TraesMAC3D03G01974910"/>
</dbReference>
<dbReference type="Gramene" id="TraesNOR3D03G02002060.1">
    <property type="protein sequence ID" value="TraesNOR3D03G02002060.1.CDS1"/>
    <property type="gene ID" value="TraesNOR3D03G02002060"/>
</dbReference>
<dbReference type="Gramene" id="TraesCS3D03G1014400.1">
    <property type="protein sequence ID" value="TraesCS3D03G1014400.1.CDS1"/>
    <property type="gene ID" value="TraesCS3D03G1014400"/>
</dbReference>
<dbReference type="Proteomes" id="UP000019116">
    <property type="component" value="Chromosome 3D"/>
</dbReference>
<dbReference type="OrthoDB" id="1853768at2759"/>
<proteinExistence type="predicted"/>
<dbReference type="InterPro" id="IPR017451">
    <property type="entry name" value="F-box-assoc_interact_dom"/>
</dbReference>
<evidence type="ECO:0000259" key="1">
    <source>
        <dbReference type="Pfam" id="PF00646"/>
    </source>
</evidence>
<dbReference type="EnsemblPlants" id="TraesCS3D02G460700.1">
    <property type="protein sequence ID" value="TraesCS3D02G460700.1.cds1"/>
    <property type="gene ID" value="TraesCS3D02G460700"/>
</dbReference>
<dbReference type="InterPro" id="IPR001810">
    <property type="entry name" value="F-box_dom"/>
</dbReference>
<dbReference type="Gramene" id="TraesJUL3D03G01993690.1">
    <property type="protein sequence ID" value="TraesJUL3D03G01993690.1.CDS1"/>
    <property type="gene ID" value="TraesJUL3D03G01993690"/>
</dbReference>
<name>A0A3B6H1S2_WHEAT</name>
<dbReference type="Pfam" id="PF00646">
    <property type="entry name" value="F-box"/>
    <property type="match status" value="1"/>
</dbReference>
<dbReference type="Gramene" id="TraesROB_scaffold_021004_01G000100.1">
    <property type="protein sequence ID" value="TraesROB_scaffold_021004_01G000100.1"/>
    <property type="gene ID" value="TraesROB_scaffold_021004_01G000100"/>
</dbReference>
<dbReference type="Gramene" id="TraesARI3D03G02009700.1">
    <property type="protein sequence ID" value="TraesARI3D03G02009700.1.CDS1"/>
    <property type="gene ID" value="TraesARI3D03G02009700"/>
</dbReference>
<dbReference type="InterPro" id="IPR013187">
    <property type="entry name" value="F-box-assoc_dom_typ3"/>
</dbReference>